<evidence type="ECO:0000259" key="4">
    <source>
        <dbReference type="PROSITE" id="PS51462"/>
    </source>
</evidence>
<dbReference type="InterPro" id="IPR015797">
    <property type="entry name" value="NUDIX_hydrolase-like_dom_sf"/>
</dbReference>
<gene>
    <name evidence="5" type="ORF">EYW49_11735</name>
</gene>
<keyword evidence="6" id="KW-1185">Reference proteome</keyword>
<dbReference type="EMBL" id="SJFN01000015">
    <property type="protein sequence ID" value="TBW37420.1"/>
    <property type="molecule type" value="Genomic_DNA"/>
</dbReference>
<dbReference type="PANTHER" id="PTHR43046">
    <property type="entry name" value="GDP-MANNOSE MANNOSYL HYDROLASE"/>
    <property type="match status" value="1"/>
</dbReference>
<keyword evidence="2 3" id="KW-0378">Hydrolase</keyword>
<comment type="caution">
    <text evidence="5">The sequence shown here is derived from an EMBL/GenBank/DDBJ whole genome shotgun (WGS) entry which is preliminary data.</text>
</comment>
<evidence type="ECO:0000256" key="3">
    <source>
        <dbReference type="RuleBase" id="RU003476"/>
    </source>
</evidence>
<dbReference type="InterPro" id="IPR020476">
    <property type="entry name" value="Nudix_hydrolase"/>
</dbReference>
<dbReference type="InterPro" id="IPR020084">
    <property type="entry name" value="NUDIX_hydrolase_CS"/>
</dbReference>
<protein>
    <submittedName>
        <fullName evidence="5">NUDIX domain-containing protein</fullName>
    </submittedName>
</protein>
<evidence type="ECO:0000256" key="1">
    <source>
        <dbReference type="ARBA" id="ARBA00001946"/>
    </source>
</evidence>
<comment type="similarity">
    <text evidence="3">Belongs to the Nudix hydrolase family.</text>
</comment>
<feature type="domain" description="Nudix hydrolase" evidence="4">
    <location>
        <begin position="11"/>
        <end position="150"/>
    </location>
</feature>
<proteinExistence type="inferred from homology"/>
<dbReference type="Pfam" id="PF00293">
    <property type="entry name" value="NUDIX"/>
    <property type="match status" value="1"/>
</dbReference>
<organism evidence="5 6">
    <name type="scientific">Siculibacillus lacustris</name>
    <dbReference type="NCBI Taxonomy" id="1549641"/>
    <lineage>
        <taxon>Bacteria</taxon>
        <taxon>Pseudomonadati</taxon>
        <taxon>Pseudomonadota</taxon>
        <taxon>Alphaproteobacteria</taxon>
        <taxon>Hyphomicrobiales</taxon>
        <taxon>Ancalomicrobiaceae</taxon>
        <taxon>Siculibacillus</taxon>
    </lineage>
</organism>
<dbReference type="Gene3D" id="3.90.79.10">
    <property type="entry name" value="Nucleoside Triphosphate Pyrophosphohydrolase"/>
    <property type="match status" value="1"/>
</dbReference>
<comment type="cofactor">
    <cofactor evidence="1">
        <name>Mg(2+)</name>
        <dbReference type="ChEBI" id="CHEBI:18420"/>
    </cofactor>
</comment>
<dbReference type="PANTHER" id="PTHR43046:SF14">
    <property type="entry name" value="MUTT_NUDIX FAMILY PROTEIN"/>
    <property type="match status" value="1"/>
</dbReference>
<dbReference type="SUPFAM" id="SSF55811">
    <property type="entry name" value="Nudix"/>
    <property type="match status" value="1"/>
</dbReference>
<dbReference type="InterPro" id="IPR000086">
    <property type="entry name" value="NUDIX_hydrolase_dom"/>
</dbReference>
<dbReference type="PROSITE" id="PS51462">
    <property type="entry name" value="NUDIX"/>
    <property type="match status" value="1"/>
</dbReference>
<sequence length="158" mass="17257">MTWAERLQPLTRRLAIAVGLMRRATTLGVRGVVRRHDGAVLLVRHTYLGGWYLPGGGVDLGETVAAAFAREVVEETGVRLAGPPRLVSFHHNPAVSRRDHVAFFVAEAEESELGPSPSPWEIAETGFFTLDDLPATATAGTRRRLAELYDGVPESAEW</sequence>
<dbReference type="RefSeq" id="WP_131309758.1">
    <property type="nucleotide sequence ID" value="NZ_SJFN01000015.1"/>
</dbReference>
<dbReference type="AlphaFoldDB" id="A0A4Q9VQ83"/>
<name>A0A4Q9VQ83_9HYPH</name>
<dbReference type="PRINTS" id="PR00502">
    <property type="entry name" value="NUDIXFAMILY"/>
</dbReference>
<evidence type="ECO:0000313" key="5">
    <source>
        <dbReference type="EMBL" id="TBW37420.1"/>
    </source>
</evidence>
<reference evidence="5 6" key="1">
    <citation type="submission" date="2019-02" db="EMBL/GenBank/DDBJ databases">
        <title>Siculibacillus lacustris gen. nov., sp. nov., a new rosette-forming bacterium isolated from a freshwater crater lake (Lake St. Ana, Romania).</title>
        <authorList>
            <person name="Felfoldi T."/>
            <person name="Marton Z."/>
            <person name="Szabo A."/>
            <person name="Mentes A."/>
            <person name="Boka K."/>
            <person name="Marialigeti K."/>
            <person name="Mathe I."/>
            <person name="Koncz M."/>
            <person name="Schumann P."/>
            <person name="Toth E."/>
        </authorList>
    </citation>
    <scope>NUCLEOTIDE SEQUENCE [LARGE SCALE GENOMIC DNA]</scope>
    <source>
        <strain evidence="5 6">SA-279</strain>
    </source>
</reference>
<accession>A0A4Q9VQ83</accession>
<evidence type="ECO:0000313" key="6">
    <source>
        <dbReference type="Proteomes" id="UP000292781"/>
    </source>
</evidence>
<evidence type="ECO:0000256" key="2">
    <source>
        <dbReference type="ARBA" id="ARBA00022801"/>
    </source>
</evidence>
<dbReference type="PROSITE" id="PS00893">
    <property type="entry name" value="NUDIX_BOX"/>
    <property type="match status" value="1"/>
</dbReference>
<dbReference type="Proteomes" id="UP000292781">
    <property type="component" value="Unassembled WGS sequence"/>
</dbReference>
<dbReference type="GO" id="GO:0016787">
    <property type="term" value="F:hydrolase activity"/>
    <property type="evidence" value="ECO:0007669"/>
    <property type="project" value="UniProtKB-KW"/>
</dbReference>
<dbReference type="OrthoDB" id="9800065at2"/>